<sequence>MELTPFKSTDYQLLVDWIESPQFNYQWGGPAYTFPLTIEQITAHCANREIFPFLFHSQGQIAGYAEFRKIPDGSCRICRVLILKSHRGNGLASEMLRLVIKEAQMETHCTKFSLSVFEHNTTAISLYKSLGFKVLSTEIRSETV</sequence>
<dbReference type="Pfam" id="PF00583">
    <property type="entry name" value="Acetyltransf_1"/>
    <property type="match status" value="1"/>
</dbReference>
<feature type="domain" description="N-acetyltransferase" evidence="1">
    <location>
        <begin position="1"/>
        <end position="144"/>
    </location>
</feature>
<proteinExistence type="predicted"/>
<dbReference type="EMBL" id="MSCJ01000001">
    <property type="protein sequence ID" value="PQJ66797.1"/>
    <property type="molecule type" value="Genomic_DNA"/>
</dbReference>
<dbReference type="AlphaFoldDB" id="A0A2S7VXF0"/>
<evidence type="ECO:0000313" key="3">
    <source>
        <dbReference type="Proteomes" id="UP000238730"/>
    </source>
</evidence>
<dbReference type="PANTHER" id="PTHR43415">
    <property type="entry name" value="SPERMIDINE N(1)-ACETYLTRANSFERASE"/>
    <property type="match status" value="1"/>
</dbReference>
<dbReference type="InterPro" id="IPR016181">
    <property type="entry name" value="Acyl_CoA_acyltransferase"/>
</dbReference>
<dbReference type="OrthoDB" id="326501at2"/>
<comment type="caution">
    <text evidence="2">The sequence shown here is derived from an EMBL/GenBank/DDBJ whole genome shotgun (WGS) entry which is preliminary data.</text>
</comment>
<dbReference type="SUPFAM" id="SSF55729">
    <property type="entry name" value="Acyl-CoA N-acyltransferases (Nat)"/>
    <property type="match status" value="1"/>
</dbReference>
<protein>
    <recommendedName>
        <fullName evidence="1">N-acetyltransferase domain-containing protein</fullName>
    </recommendedName>
</protein>
<gene>
    <name evidence="2" type="ORF">BTO08_04860</name>
</gene>
<organism evidence="2 3">
    <name type="scientific">Photobacterium angustum</name>
    <dbReference type="NCBI Taxonomy" id="661"/>
    <lineage>
        <taxon>Bacteria</taxon>
        <taxon>Pseudomonadati</taxon>
        <taxon>Pseudomonadota</taxon>
        <taxon>Gammaproteobacteria</taxon>
        <taxon>Vibrionales</taxon>
        <taxon>Vibrionaceae</taxon>
        <taxon>Photobacterium</taxon>
    </lineage>
</organism>
<dbReference type="InterPro" id="IPR000182">
    <property type="entry name" value="GNAT_dom"/>
</dbReference>
<accession>A0A2S7VXF0</accession>
<name>A0A2S7VXF0_PHOAN</name>
<dbReference type="Gene3D" id="3.40.630.30">
    <property type="match status" value="1"/>
</dbReference>
<dbReference type="GO" id="GO:0016747">
    <property type="term" value="F:acyltransferase activity, transferring groups other than amino-acyl groups"/>
    <property type="evidence" value="ECO:0007669"/>
    <property type="project" value="InterPro"/>
</dbReference>
<dbReference type="CDD" id="cd04301">
    <property type="entry name" value="NAT_SF"/>
    <property type="match status" value="1"/>
</dbReference>
<evidence type="ECO:0000313" key="2">
    <source>
        <dbReference type="EMBL" id="PQJ66797.1"/>
    </source>
</evidence>
<dbReference type="PROSITE" id="PS51186">
    <property type="entry name" value="GNAT"/>
    <property type="match status" value="1"/>
</dbReference>
<evidence type="ECO:0000259" key="1">
    <source>
        <dbReference type="PROSITE" id="PS51186"/>
    </source>
</evidence>
<dbReference type="PANTHER" id="PTHR43415:SF5">
    <property type="entry name" value="ACETYLTRANSFERASE"/>
    <property type="match status" value="1"/>
</dbReference>
<dbReference type="Proteomes" id="UP000238730">
    <property type="component" value="Unassembled WGS sequence"/>
</dbReference>
<dbReference type="RefSeq" id="WP_105060115.1">
    <property type="nucleotide sequence ID" value="NZ_MSCJ01000001.1"/>
</dbReference>
<reference evidence="2 3" key="1">
    <citation type="submission" date="2016-12" db="EMBL/GenBank/DDBJ databases">
        <title>Diversity of luminous bacteria.</title>
        <authorList>
            <person name="Yoshizawa S."/>
            <person name="Kogure K."/>
        </authorList>
    </citation>
    <scope>NUCLEOTIDE SEQUENCE [LARGE SCALE GENOMIC DNA]</scope>
    <source>
        <strain evidence="2 3">LC1-200</strain>
    </source>
</reference>